<dbReference type="Proteomes" id="UP001159641">
    <property type="component" value="Unassembled WGS sequence"/>
</dbReference>
<evidence type="ECO:0000256" key="1">
    <source>
        <dbReference type="SAM" id="MobiDB-lite"/>
    </source>
</evidence>
<accession>A0AB34HIM9</accession>
<protein>
    <submittedName>
        <fullName evidence="2">Uncharacterized protein</fullName>
    </submittedName>
</protein>
<dbReference type="EMBL" id="JAIQCJ010001354">
    <property type="protein sequence ID" value="KAJ8790635.1"/>
    <property type="molecule type" value="Genomic_DNA"/>
</dbReference>
<feature type="compositionally biased region" description="Polar residues" evidence="1">
    <location>
        <begin position="156"/>
        <end position="165"/>
    </location>
</feature>
<evidence type="ECO:0000313" key="2">
    <source>
        <dbReference type="EMBL" id="KAJ8790635.1"/>
    </source>
</evidence>
<organism evidence="2 3">
    <name type="scientific">Eschrichtius robustus</name>
    <name type="common">California gray whale</name>
    <name type="synonym">Eschrichtius gibbosus</name>
    <dbReference type="NCBI Taxonomy" id="9764"/>
    <lineage>
        <taxon>Eukaryota</taxon>
        <taxon>Metazoa</taxon>
        <taxon>Chordata</taxon>
        <taxon>Craniata</taxon>
        <taxon>Vertebrata</taxon>
        <taxon>Euteleostomi</taxon>
        <taxon>Mammalia</taxon>
        <taxon>Eutheria</taxon>
        <taxon>Laurasiatheria</taxon>
        <taxon>Artiodactyla</taxon>
        <taxon>Whippomorpha</taxon>
        <taxon>Cetacea</taxon>
        <taxon>Mysticeti</taxon>
        <taxon>Eschrichtiidae</taxon>
        <taxon>Eschrichtius</taxon>
    </lineage>
</organism>
<evidence type="ECO:0000313" key="3">
    <source>
        <dbReference type="Proteomes" id="UP001159641"/>
    </source>
</evidence>
<feature type="region of interest" description="Disordered" evidence="1">
    <location>
        <begin position="1"/>
        <end position="267"/>
    </location>
</feature>
<proteinExistence type="predicted"/>
<feature type="compositionally biased region" description="Pro residues" evidence="1">
    <location>
        <begin position="199"/>
        <end position="216"/>
    </location>
</feature>
<dbReference type="AlphaFoldDB" id="A0AB34HIM9"/>
<keyword evidence="3" id="KW-1185">Reference proteome</keyword>
<reference evidence="2 3" key="1">
    <citation type="submission" date="2022-11" db="EMBL/GenBank/DDBJ databases">
        <title>Whole genome sequence of Eschrichtius robustus ER-17-0199.</title>
        <authorList>
            <person name="Bruniche-Olsen A."/>
            <person name="Black A.N."/>
            <person name="Fields C.J."/>
            <person name="Walden K."/>
            <person name="Dewoody J.A."/>
        </authorList>
    </citation>
    <scope>NUCLEOTIDE SEQUENCE [LARGE SCALE GENOMIC DNA]</scope>
    <source>
        <strain evidence="2">ER-17-0199</strain>
        <tissue evidence="2">Blubber</tissue>
    </source>
</reference>
<comment type="caution">
    <text evidence="2">The sequence shown here is derived from an EMBL/GenBank/DDBJ whole genome shotgun (WGS) entry which is preliminary data.</text>
</comment>
<gene>
    <name evidence="2" type="ORF">J1605_004608</name>
</gene>
<feature type="compositionally biased region" description="Low complexity" evidence="1">
    <location>
        <begin position="106"/>
        <end position="118"/>
    </location>
</feature>
<name>A0AB34HIM9_ESCRO</name>
<sequence length="267" mass="27783">MVRDSGEAGNVCHTSHVSLAASDCPPSLSSSRPPTDSRERTRNKHSCVFVLVAATGPRSKQAGPSAGVTRTGERRGGPGKQRRIQTSALEHTTRGCFRTKPSGRKSAFPSGPAALAAARRFRPARGGRSLSGSRFPLGGPGRAAFQCRRPAPGSARSPNPSTVHAQGSRPRAPWRPGLRVACRPDAESQPEAPEEPGSRPGPPLPSVSQLPPPPRPWGSAVGRSTLDCAADRRPRRSGSGSEGVGGGAAAAREPLVERGALSVRACR</sequence>